<organism evidence="1 2">
    <name type="scientific">Arthrobacter deserti</name>
    <dbReference type="NCBI Taxonomy" id="1742687"/>
    <lineage>
        <taxon>Bacteria</taxon>
        <taxon>Bacillati</taxon>
        <taxon>Actinomycetota</taxon>
        <taxon>Actinomycetes</taxon>
        <taxon>Micrococcales</taxon>
        <taxon>Micrococcaceae</taxon>
        <taxon>Arthrobacter</taxon>
    </lineage>
</organism>
<accession>A0ABX1JNL3</accession>
<dbReference type="Proteomes" id="UP000523795">
    <property type="component" value="Unassembled WGS sequence"/>
</dbReference>
<comment type="caution">
    <text evidence="1">The sequence shown here is derived from an EMBL/GenBank/DDBJ whole genome shotgun (WGS) entry which is preliminary data.</text>
</comment>
<sequence length="63" mass="6642">MPREARRGYIFALDNRFLEGRPSAWRAAELAARLGIGAAGLSRHVADLEAAGSGHPSPAAART</sequence>
<gene>
    <name evidence="1" type="ORF">HER39_08920</name>
</gene>
<evidence type="ECO:0000313" key="2">
    <source>
        <dbReference type="Proteomes" id="UP000523795"/>
    </source>
</evidence>
<dbReference type="EMBL" id="JAAZSR010000116">
    <property type="protein sequence ID" value="NKX50686.1"/>
    <property type="molecule type" value="Genomic_DNA"/>
</dbReference>
<protein>
    <submittedName>
        <fullName evidence="1">Uncharacterized protein</fullName>
    </submittedName>
</protein>
<name>A0ABX1JNL3_9MICC</name>
<evidence type="ECO:0000313" key="1">
    <source>
        <dbReference type="EMBL" id="NKX50686.1"/>
    </source>
</evidence>
<dbReference type="SUPFAM" id="SSF46785">
    <property type="entry name" value="Winged helix' DNA-binding domain"/>
    <property type="match status" value="1"/>
</dbReference>
<dbReference type="InterPro" id="IPR036390">
    <property type="entry name" value="WH_DNA-bd_sf"/>
</dbReference>
<proteinExistence type="predicted"/>
<reference evidence="1 2" key="1">
    <citation type="submission" date="2020-04" db="EMBL/GenBank/DDBJ databases">
        <authorList>
            <person name="Liu S."/>
        </authorList>
    </citation>
    <scope>NUCLEOTIDE SEQUENCE [LARGE SCALE GENOMIC DNA]</scope>
    <source>
        <strain evidence="1 2">CGMCC 1.15091</strain>
    </source>
</reference>
<keyword evidence="2" id="KW-1185">Reference proteome</keyword>